<accession>A0A4Y4DLA6</accession>
<evidence type="ECO:0000259" key="2">
    <source>
        <dbReference type="Pfam" id="PF14397"/>
    </source>
</evidence>
<dbReference type="Proteomes" id="UP000316612">
    <property type="component" value="Unassembled WGS sequence"/>
</dbReference>
<dbReference type="RefSeq" id="WP_141363083.1">
    <property type="nucleotide sequence ID" value="NZ_BAAAJL010000007.1"/>
</dbReference>
<feature type="region of interest" description="Disordered" evidence="1">
    <location>
        <begin position="683"/>
        <end position="703"/>
    </location>
</feature>
<dbReference type="EMBL" id="BJNY01000006">
    <property type="protein sequence ID" value="GED05726.1"/>
    <property type="molecule type" value="Genomic_DNA"/>
</dbReference>
<dbReference type="Pfam" id="PF14397">
    <property type="entry name" value="ATPgrasp_ST"/>
    <property type="match status" value="1"/>
</dbReference>
<proteinExistence type="predicted"/>
<evidence type="ECO:0000313" key="3">
    <source>
        <dbReference type="EMBL" id="GED05726.1"/>
    </source>
</evidence>
<evidence type="ECO:0000256" key="1">
    <source>
        <dbReference type="SAM" id="MobiDB-lite"/>
    </source>
</evidence>
<evidence type="ECO:0000313" key="4">
    <source>
        <dbReference type="Proteomes" id="UP000316612"/>
    </source>
</evidence>
<feature type="domain" description="Alpha-L-glutamate ligase-related protein ATP-grasp" evidence="2">
    <location>
        <begin position="919"/>
        <end position="1181"/>
    </location>
</feature>
<reference evidence="3 4" key="1">
    <citation type="submission" date="2019-06" db="EMBL/GenBank/DDBJ databases">
        <title>Whole genome shotgun sequence of Glutamicibacter uratoxydans NBRC 15515.</title>
        <authorList>
            <person name="Hosoyama A."/>
            <person name="Uohara A."/>
            <person name="Ohji S."/>
            <person name="Ichikawa N."/>
        </authorList>
    </citation>
    <scope>NUCLEOTIDE SEQUENCE [LARGE SCALE GENOMIC DNA]</scope>
    <source>
        <strain evidence="3 4">NBRC 15515</strain>
    </source>
</reference>
<keyword evidence="4" id="KW-1185">Reference proteome</keyword>
<comment type="caution">
    <text evidence="3">The sequence shown here is derived from an EMBL/GenBank/DDBJ whole genome shotgun (WGS) entry which is preliminary data.</text>
</comment>
<protein>
    <recommendedName>
        <fullName evidence="2">Alpha-L-glutamate ligase-related protein ATP-grasp domain-containing protein</fullName>
    </recommendedName>
</protein>
<sequence>MSTTEKVAKKARKAAVTVASHQLVTKGFSTAAARRWVRSQIRDLQSAGSFSNVLDTRKLHETGHTTSTASAASASSELISYKDFLYLSPINRKRAWLTNLVTAYRFVDGFEKYMPTPICTVFTYRDVFDIVRLHDFPENATADDDGLLEVIRTFGQITVRPVRWDRGLGRHIDFDGENYQIDGWPATADDVLNTLRKMSTGSRCVLLPGFDARAFTGEVLGLGDAVLRLFISRDEEGTVRVVQGQLCAGDRWRAVKPTPEEIEASQQDGVRRGWGKRRQRMSLGEQRFDDVIDVDLESGEFKLPTGGISTVARIDEITSSLVAVLSSERHDFTFISVDVVLGSEESFEIRDLSIAPRFPMSTGFNEEASKFLSGVLDTRIGRKLDNGQRQTVSAQALRRVQRLSRKYDAFQLRAKGFTGRTARLWVRRVNAMKTQNSDALSTTDQQAIDWGFDPIYARRFGITEANRNEFFSLRDYLYVQPLNGKYAKWVRDRVSARSVFKPYMDSFETLHYQVLRRDRELQIIALSEEAREFGSDISSVAQFLIAHGSLTLSSSAWSGSVSDQVTFEGGQFVMNDIPFTSDEFEKLLTFRVREQFYVLGDKKVDSSPLAELSTTGDVAISVTMLNPNGIAPEVAEAAVVAIEDAEHIVEFRKNGYALGRLGKIRSRAAAAVSDEQLIEMQLAGEDQRSDGDDPGPGFNGDDISVEDDTLDIHVARLRLVSQISPETGRIEAARSVVQGRLRVYTNHPVTGDLIAREIPQWDEVVARLKELCLFAPQLRFVEFSVVLTESGPVINGVSATPLYGQEYAFSPMTVRFLRHELVEKEAKSTPTKTVLTKWLHQTKLKTRREFANALYPKGLVPYQSVRWLGDIRRDLFQRNEIPLTSKIWAYKNGFLSYRIPQYGITEENREQYISDFEYRWLRHINKKYKYWLEDKISIKYVAAEFNDCLPAYYFYTAAHEGENTVVPMMDCPEDFDASFASVIRLAKDKKVLALKPDEGSHGDGFYRLEWTGSEFLLNGESATEAEVLAILQDTKNQYLVTEFIQMHPVLAEIYPHSVNTIRLIVFKKDGVTPEIGNAYLRIGSLKSGYVDNTAAGGMLAQIDPATGRFGDAKILEHGRIADCPRHPDTDVAIEGVIPHWEYAVQKVLDIAASMPQLEYLGFDLAITPTGIMLPEINRSPDFPRIDKLTPETIDYLLYKLDKKKRMFGYDINPPRKLISLPSRKG</sequence>
<organism evidence="3 4">
    <name type="scientific">Glutamicibacter uratoxydans</name>
    <name type="common">Arthrobacter uratoxydans</name>
    <dbReference type="NCBI Taxonomy" id="43667"/>
    <lineage>
        <taxon>Bacteria</taxon>
        <taxon>Bacillati</taxon>
        <taxon>Actinomycetota</taxon>
        <taxon>Actinomycetes</taxon>
        <taxon>Micrococcales</taxon>
        <taxon>Micrococcaceae</taxon>
        <taxon>Glutamicibacter</taxon>
    </lineage>
</organism>
<dbReference type="OrthoDB" id="2077809at2"/>
<dbReference type="AlphaFoldDB" id="A0A4Y4DLA6"/>
<dbReference type="InterPro" id="IPR039523">
    <property type="entry name" value="RimK-rel_E_lig_ATP-grasp"/>
</dbReference>
<name>A0A4Y4DLA6_GLUUR</name>
<gene>
    <name evidence="3" type="ORF">AUR04nite_12580</name>
</gene>